<keyword evidence="3" id="KW-1185">Reference proteome</keyword>
<sequence length="69" mass="8037">MAPIRFIGLFKDSSFHTVAKRKNFASRNPGVILVFCIVFLVALGVISLFIYRWMLRRQAEKQRFDTEEG</sequence>
<evidence type="ECO:0000313" key="2">
    <source>
        <dbReference type="EMBL" id="KAJ5724399.1"/>
    </source>
</evidence>
<keyword evidence="1" id="KW-0472">Membrane</keyword>
<protein>
    <submittedName>
        <fullName evidence="2">Uncharacterized protein</fullName>
    </submittedName>
</protein>
<name>A0AAD6MV87_9EURO</name>
<dbReference type="InterPro" id="IPR012589">
    <property type="entry name" value="Pmp1/Pmp2"/>
</dbReference>
<keyword evidence="1" id="KW-0812">Transmembrane</keyword>
<gene>
    <name evidence="2" type="ORF">N7493_006127</name>
</gene>
<dbReference type="Pfam" id="PF08114">
    <property type="entry name" value="PMP1_2"/>
    <property type="match status" value="1"/>
</dbReference>
<reference evidence="2" key="2">
    <citation type="submission" date="2023-01" db="EMBL/GenBank/DDBJ databases">
        <authorList>
            <person name="Petersen C."/>
        </authorList>
    </citation>
    <scope>NUCLEOTIDE SEQUENCE</scope>
    <source>
        <strain evidence="2">IBT 17514</strain>
    </source>
</reference>
<evidence type="ECO:0000313" key="3">
    <source>
        <dbReference type="Proteomes" id="UP001215712"/>
    </source>
</evidence>
<organism evidence="2 3">
    <name type="scientific">Penicillium malachiteum</name>
    <dbReference type="NCBI Taxonomy" id="1324776"/>
    <lineage>
        <taxon>Eukaryota</taxon>
        <taxon>Fungi</taxon>
        <taxon>Dikarya</taxon>
        <taxon>Ascomycota</taxon>
        <taxon>Pezizomycotina</taxon>
        <taxon>Eurotiomycetes</taxon>
        <taxon>Eurotiomycetidae</taxon>
        <taxon>Eurotiales</taxon>
        <taxon>Aspergillaceae</taxon>
        <taxon>Penicillium</taxon>
    </lineage>
</organism>
<reference evidence="2" key="1">
    <citation type="journal article" date="2023" name="IMA Fungus">
        <title>Comparative genomic study of the Penicillium genus elucidates a diverse pangenome and 15 lateral gene transfer events.</title>
        <authorList>
            <person name="Petersen C."/>
            <person name="Sorensen T."/>
            <person name="Nielsen M.R."/>
            <person name="Sondergaard T.E."/>
            <person name="Sorensen J.L."/>
            <person name="Fitzpatrick D.A."/>
            <person name="Frisvad J.C."/>
            <person name="Nielsen K.L."/>
        </authorList>
    </citation>
    <scope>NUCLEOTIDE SEQUENCE</scope>
    <source>
        <strain evidence="2">IBT 17514</strain>
    </source>
</reference>
<keyword evidence="1" id="KW-1133">Transmembrane helix</keyword>
<feature type="transmembrane region" description="Helical" evidence="1">
    <location>
        <begin position="30"/>
        <end position="51"/>
    </location>
</feature>
<accession>A0AAD6MV87</accession>
<evidence type="ECO:0000256" key="1">
    <source>
        <dbReference type="SAM" id="Phobius"/>
    </source>
</evidence>
<dbReference type="EMBL" id="JAQJAN010000008">
    <property type="protein sequence ID" value="KAJ5724399.1"/>
    <property type="molecule type" value="Genomic_DNA"/>
</dbReference>
<comment type="caution">
    <text evidence="2">The sequence shown here is derived from an EMBL/GenBank/DDBJ whole genome shotgun (WGS) entry which is preliminary data.</text>
</comment>
<dbReference type="AlphaFoldDB" id="A0AAD6MV87"/>
<dbReference type="GO" id="GO:0030234">
    <property type="term" value="F:enzyme regulator activity"/>
    <property type="evidence" value="ECO:0007669"/>
    <property type="project" value="InterPro"/>
</dbReference>
<dbReference type="Proteomes" id="UP001215712">
    <property type="component" value="Unassembled WGS sequence"/>
</dbReference>
<proteinExistence type="predicted"/>